<dbReference type="AlphaFoldDB" id="A0A0B7IBK4"/>
<reference evidence="2" key="1">
    <citation type="submission" date="2015-01" db="EMBL/GenBank/DDBJ databases">
        <authorList>
            <person name="MANFREDI Pablo"/>
        </authorList>
    </citation>
    <scope>NUCLEOTIDE SEQUENCE [LARGE SCALE GENOMIC DNA]</scope>
    <source>
        <strain evidence="2">Cc11</strain>
    </source>
</reference>
<dbReference type="EMBL" id="CDOK01000104">
    <property type="protein sequence ID" value="CEN49316.1"/>
    <property type="molecule type" value="Genomic_DNA"/>
</dbReference>
<gene>
    <name evidence="1" type="ORF">CCAN11_1920004</name>
</gene>
<sequence>MNNTHSRIFNFIQLCSNQKKNNQTPAVTHRQGAATILTQEQIAQMLSEDKLDYRSPEVFINDFLFVWDNQQQNYEKVLDVVFMNYFKARPFFTMYDLDEQQMHEAYYFFTMLCRNRELLVQIATDKGILFNTKNQ</sequence>
<proteinExistence type="predicted"/>
<protein>
    <submittedName>
        <fullName evidence="1">Uncharacterized protein</fullName>
    </submittedName>
</protein>
<accession>A0A0B7IBK4</accession>
<dbReference type="Proteomes" id="UP000039370">
    <property type="component" value="Unassembled WGS sequence"/>
</dbReference>
<evidence type="ECO:0000313" key="1">
    <source>
        <dbReference type="EMBL" id="CEN49316.1"/>
    </source>
</evidence>
<name>A0A0B7IBK4_9FLAO</name>
<evidence type="ECO:0000313" key="2">
    <source>
        <dbReference type="Proteomes" id="UP000039370"/>
    </source>
</evidence>
<organism evidence="1 2">
    <name type="scientific">Capnocytophaga canimorsus</name>
    <dbReference type="NCBI Taxonomy" id="28188"/>
    <lineage>
        <taxon>Bacteria</taxon>
        <taxon>Pseudomonadati</taxon>
        <taxon>Bacteroidota</taxon>
        <taxon>Flavobacteriia</taxon>
        <taxon>Flavobacteriales</taxon>
        <taxon>Flavobacteriaceae</taxon>
        <taxon>Capnocytophaga</taxon>
    </lineage>
</organism>
<dbReference type="RefSeq" id="WP_041985751.1">
    <property type="nucleotide sequence ID" value="NZ_JBIUQK010000004.1"/>
</dbReference>